<dbReference type="AlphaFoldDB" id="A0A0S4TT30"/>
<reference evidence="4 5" key="2">
    <citation type="submission" date="2019-04" db="EMBL/GenBank/DDBJ databases">
        <title>Complete Genome of UW386 and Higher Quality Genome of UW700.</title>
        <authorList>
            <person name="Jacobs J."/>
            <person name="Perez A."/>
            <person name="Steidl O."/>
            <person name="Allen C."/>
        </authorList>
    </citation>
    <scope>NUCLEOTIDE SEQUENCE [LARGE SCALE GENOMIC DNA]</scope>
    <source>
        <strain evidence="4 5">UW386</strain>
    </source>
</reference>
<proteinExistence type="predicted"/>
<keyword evidence="1" id="KW-0812">Transmembrane</keyword>
<dbReference type="EMBL" id="LN899819">
    <property type="protein sequence ID" value="CUV13166.1"/>
    <property type="molecule type" value="Genomic_DNA"/>
</dbReference>
<dbReference type="Pfam" id="PF13681">
    <property type="entry name" value="PilX"/>
    <property type="match status" value="1"/>
</dbReference>
<reference evidence="3" key="1">
    <citation type="submission" date="2015-10" db="EMBL/GenBank/DDBJ databases">
        <authorList>
            <person name="Gilbert D.G."/>
        </authorList>
    </citation>
    <scope>NUCLEOTIDE SEQUENCE</scope>
    <source>
        <strain evidence="3">Phyl III-seqv23</strain>
    </source>
</reference>
<evidence type="ECO:0000259" key="2">
    <source>
        <dbReference type="Pfam" id="PF13681"/>
    </source>
</evidence>
<organism evidence="3">
    <name type="scientific">Ralstonia solanacearum</name>
    <name type="common">Pseudomonas solanacearum</name>
    <dbReference type="NCBI Taxonomy" id="305"/>
    <lineage>
        <taxon>Bacteria</taxon>
        <taxon>Pseudomonadati</taxon>
        <taxon>Pseudomonadota</taxon>
        <taxon>Betaproteobacteria</taxon>
        <taxon>Burkholderiales</taxon>
        <taxon>Burkholderiaceae</taxon>
        <taxon>Ralstonia</taxon>
        <taxon>Ralstonia solanacearum species complex</taxon>
    </lineage>
</organism>
<feature type="domain" description="PilX/PilW C-terminal" evidence="2">
    <location>
        <begin position="110"/>
        <end position="200"/>
    </location>
</feature>
<dbReference type="EMBL" id="CP039339">
    <property type="protein sequence ID" value="QCX47734.1"/>
    <property type="molecule type" value="Genomic_DNA"/>
</dbReference>
<keyword evidence="1" id="KW-1133">Transmembrane helix</keyword>
<gene>
    <name evidence="4" type="ORF">E7Z57_00565</name>
    <name evidence="3" type="ORF">RUN39_v1_530010</name>
</gene>
<evidence type="ECO:0000313" key="3">
    <source>
        <dbReference type="EMBL" id="CUV13166.1"/>
    </source>
</evidence>
<evidence type="ECO:0000313" key="5">
    <source>
        <dbReference type="Proteomes" id="UP000310553"/>
    </source>
</evidence>
<name>A0A0S4TT30_RALSL</name>
<dbReference type="InterPro" id="IPR025205">
    <property type="entry name" value="PilX/PilW_C"/>
</dbReference>
<keyword evidence="1" id="KW-0472">Membrane</keyword>
<evidence type="ECO:0000313" key="4">
    <source>
        <dbReference type="EMBL" id="QCX47734.1"/>
    </source>
</evidence>
<dbReference type="PATRIC" id="fig|305.106.peg.950"/>
<sequence length="206" mass="21864">MLMRPLRPSRGFMLVFVMTATALLGLLTMAAFHLVLDHRRRTSLSIDHALAMRAAEAALAAAECELSAATATPASPDCAAAPSPERIDALDPETLAGFVAGACGSGPARGLCRPLPGQSLWTDSRLLDTTTDGVEIEIPPADGERQAGRRPRYVIEPIPDALPGHWIRADATAVPHLFRITAAGFGSDPAISVVLQTVFRPRMPQP</sequence>
<evidence type="ECO:0000256" key="1">
    <source>
        <dbReference type="SAM" id="Phobius"/>
    </source>
</evidence>
<dbReference type="Proteomes" id="UP000310553">
    <property type="component" value="Chromosome"/>
</dbReference>
<protein>
    <submittedName>
        <fullName evidence="4">Pilus assembly protein</fullName>
    </submittedName>
    <submittedName>
        <fullName evidence="3">Putative type 4 fimbrial biogenesis pilx-related signal peptide protein</fullName>
    </submittedName>
</protein>
<accession>A0A0S4TT30</accession>
<feature type="transmembrane region" description="Helical" evidence="1">
    <location>
        <begin position="12"/>
        <end position="36"/>
    </location>
</feature>